<evidence type="ECO:0000313" key="10">
    <source>
        <dbReference type="Proteomes" id="UP001265301"/>
    </source>
</evidence>
<keyword evidence="4 7" id="KW-0812">Transmembrane</keyword>
<evidence type="ECO:0000256" key="4">
    <source>
        <dbReference type="ARBA" id="ARBA00022692"/>
    </source>
</evidence>
<evidence type="ECO:0000256" key="5">
    <source>
        <dbReference type="ARBA" id="ARBA00022989"/>
    </source>
</evidence>
<dbReference type="InterPro" id="IPR020846">
    <property type="entry name" value="MFS_dom"/>
</dbReference>
<keyword evidence="2" id="KW-0813">Transport</keyword>
<evidence type="ECO:0000313" key="9">
    <source>
        <dbReference type="EMBL" id="MDT2828365.1"/>
    </source>
</evidence>
<evidence type="ECO:0000259" key="8">
    <source>
        <dbReference type="PROSITE" id="PS50850"/>
    </source>
</evidence>
<dbReference type="InterPro" id="IPR036259">
    <property type="entry name" value="MFS_trans_sf"/>
</dbReference>
<evidence type="ECO:0000256" key="6">
    <source>
        <dbReference type="ARBA" id="ARBA00023136"/>
    </source>
</evidence>
<evidence type="ECO:0000256" key="7">
    <source>
        <dbReference type="SAM" id="Phobius"/>
    </source>
</evidence>
<evidence type="ECO:0000256" key="1">
    <source>
        <dbReference type="ARBA" id="ARBA00004651"/>
    </source>
</evidence>
<dbReference type="CDD" id="cd17502">
    <property type="entry name" value="MFS_Azr1_MDR_like"/>
    <property type="match status" value="1"/>
</dbReference>
<comment type="caution">
    <text evidence="9">The sequence shown here is derived from an EMBL/GenBank/DDBJ whole genome shotgun (WGS) entry which is preliminary data.</text>
</comment>
<evidence type="ECO:0000256" key="3">
    <source>
        <dbReference type="ARBA" id="ARBA00022475"/>
    </source>
</evidence>
<keyword evidence="10" id="KW-1185">Reference proteome</keyword>
<dbReference type="PANTHER" id="PTHR23501">
    <property type="entry name" value="MAJOR FACILITATOR SUPERFAMILY"/>
    <property type="match status" value="1"/>
</dbReference>
<feature type="transmembrane region" description="Helical" evidence="7">
    <location>
        <begin position="100"/>
        <end position="121"/>
    </location>
</feature>
<reference evidence="9 10" key="1">
    <citation type="submission" date="2023-03" db="EMBL/GenBank/DDBJ databases">
        <authorList>
            <person name="Shen W."/>
            <person name="Cai J."/>
        </authorList>
    </citation>
    <scope>NUCLEOTIDE SEQUENCE [LARGE SCALE GENOMIC DNA]</scope>
    <source>
        <strain evidence="9 10">B101</strain>
    </source>
</reference>
<protein>
    <submittedName>
        <fullName evidence="9">MDR family MFS transporter</fullName>
    </submittedName>
</protein>
<comment type="subcellular location">
    <subcellularLocation>
        <location evidence="1">Cell membrane</location>
        <topology evidence="1">Multi-pass membrane protein</topology>
    </subcellularLocation>
</comment>
<dbReference type="EMBL" id="JARQBN010000013">
    <property type="protein sequence ID" value="MDT2828365.1"/>
    <property type="molecule type" value="Genomic_DNA"/>
</dbReference>
<dbReference type="Pfam" id="PF07690">
    <property type="entry name" value="MFS_1"/>
    <property type="match status" value="1"/>
</dbReference>
<feature type="transmembrane region" description="Helical" evidence="7">
    <location>
        <begin position="262"/>
        <end position="283"/>
    </location>
</feature>
<dbReference type="PANTHER" id="PTHR23501:SF191">
    <property type="entry name" value="VACUOLAR BASIC AMINO ACID TRANSPORTER 4"/>
    <property type="match status" value="1"/>
</dbReference>
<feature type="transmembrane region" description="Helical" evidence="7">
    <location>
        <begin position="352"/>
        <end position="373"/>
    </location>
</feature>
<dbReference type="PROSITE" id="PS50850">
    <property type="entry name" value="MFS"/>
    <property type="match status" value="1"/>
</dbReference>
<proteinExistence type="predicted"/>
<dbReference type="RefSeq" id="WP_311819162.1">
    <property type="nucleotide sequence ID" value="NZ_JARQBN010000013.1"/>
</dbReference>
<feature type="transmembrane region" description="Helical" evidence="7">
    <location>
        <begin position="328"/>
        <end position="346"/>
    </location>
</feature>
<organism evidence="9 10">
    <name type="scientific">Enterococcus viikkiensis</name>
    <dbReference type="NCBI Taxonomy" id="930854"/>
    <lineage>
        <taxon>Bacteria</taxon>
        <taxon>Bacillati</taxon>
        <taxon>Bacillota</taxon>
        <taxon>Bacilli</taxon>
        <taxon>Lactobacillales</taxon>
        <taxon>Enterococcaceae</taxon>
        <taxon>Enterococcus</taxon>
    </lineage>
</organism>
<feature type="transmembrane region" description="Helical" evidence="7">
    <location>
        <begin position="12"/>
        <end position="32"/>
    </location>
</feature>
<dbReference type="InterPro" id="IPR011701">
    <property type="entry name" value="MFS"/>
</dbReference>
<dbReference type="NCBIfam" id="TIGR00711">
    <property type="entry name" value="efflux_EmrB"/>
    <property type="match status" value="1"/>
</dbReference>
<keyword evidence="5 7" id="KW-1133">Transmembrane helix</keyword>
<feature type="transmembrane region" description="Helical" evidence="7">
    <location>
        <begin position="196"/>
        <end position="216"/>
    </location>
</feature>
<feature type="transmembrane region" description="Helical" evidence="7">
    <location>
        <begin position="44"/>
        <end position="63"/>
    </location>
</feature>
<keyword evidence="3" id="KW-1003">Cell membrane</keyword>
<dbReference type="InterPro" id="IPR004638">
    <property type="entry name" value="EmrB-like"/>
</dbReference>
<sequence>MNRKTNVKVVTVGIFIATFMSAIEGTIVTTAMPTIVGSLHGIEIMNWVFSIYLLTNAMITPIYGKLADKIGRKPIFIVGISLFVLGSALCGLSDEMLTLIISRGIQGVGAGAIMPVSLTIIADLYDIEKRAKVLGLTSAAWGIASVFGPLAGGLIVDTVGWHWIFIINVPIGLGLIALLQYFYIEEKKIRQAKKMDIFGSLFLMLTLVSLLLGFQLLGDEGISLAVMALFAVSIVSLILFVRTERRAEDPVINLQLFNNPTFASVNVVAALISGFLMSLDVYIPMWMQGVLGKPAGLGGLVLAPMSLVWMYGSFLSGQLLSKYSAKRIIVIGLLIILLGGGTLVALPQQSPFWLFFIITGVLGVGFGLAVTTTTVEAQASVPKEEVGVATSFNMLSRTIGQTVMVSLFGIILNIANDQQLARAEIHDQDIMNRLINPQTALQIEAGLRTELRQILFNSLHWIYVAGLLLIIFALIFSFMVGKQSKRVKLNGQE</sequence>
<feature type="transmembrane region" description="Helical" evidence="7">
    <location>
        <begin position="75"/>
        <end position="94"/>
    </location>
</feature>
<feature type="transmembrane region" description="Helical" evidence="7">
    <location>
        <begin position="161"/>
        <end position="184"/>
    </location>
</feature>
<feature type="domain" description="Major facilitator superfamily (MFS) profile" evidence="8">
    <location>
        <begin position="10"/>
        <end position="485"/>
    </location>
</feature>
<name>A0ABU3FQV5_9ENTE</name>
<gene>
    <name evidence="9" type="ORF">P7H59_07820</name>
</gene>
<feature type="transmembrane region" description="Helical" evidence="7">
    <location>
        <begin position="133"/>
        <end position="155"/>
    </location>
</feature>
<feature type="transmembrane region" description="Helical" evidence="7">
    <location>
        <begin position="295"/>
        <end position="316"/>
    </location>
</feature>
<keyword evidence="6 7" id="KW-0472">Membrane</keyword>
<evidence type="ECO:0000256" key="2">
    <source>
        <dbReference type="ARBA" id="ARBA00022448"/>
    </source>
</evidence>
<feature type="transmembrane region" description="Helical" evidence="7">
    <location>
        <begin position="461"/>
        <end position="480"/>
    </location>
</feature>
<dbReference type="PRINTS" id="PR01036">
    <property type="entry name" value="TCRTETB"/>
</dbReference>
<accession>A0ABU3FQV5</accession>
<feature type="transmembrane region" description="Helical" evidence="7">
    <location>
        <begin position="222"/>
        <end position="241"/>
    </location>
</feature>
<dbReference type="Gene3D" id="1.20.1720.10">
    <property type="entry name" value="Multidrug resistance protein D"/>
    <property type="match status" value="1"/>
</dbReference>
<dbReference type="Gene3D" id="1.20.1250.20">
    <property type="entry name" value="MFS general substrate transporter like domains"/>
    <property type="match status" value="1"/>
</dbReference>
<dbReference type="SUPFAM" id="SSF103473">
    <property type="entry name" value="MFS general substrate transporter"/>
    <property type="match status" value="1"/>
</dbReference>
<dbReference type="Proteomes" id="UP001265301">
    <property type="component" value="Unassembled WGS sequence"/>
</dbReference>